<dbReference type="PRINTS" id="PR00723">
    <property type="entry name" value="SUBTILISIN"/>
</dbReference>
<evidence type="ECO:0000313" key="10">
    <source>
        <dbReference type="EMBL" id="PIW17818.1"/>
    </source>
</evidence>
<dbReference type="PROSITE" id="PS00138">
    <property type="entry name" value="SUBTILASE_SER"/>
    <property type="match status" value="1"/>
</dbReference>
<dbReference type="CDD" id="cd07484">
    <property type="entry name" value="Peptidases_S8_Thermitase_like"/>
    <property type="match status" value="1"/>
</dbReference>
<evidence type="ECO:0000256" key="6">
    <source>
        <dbReference type="ARBA" id="ARBA00022825"/>
    </source>
</evidence>
<dbReference type="InterPro" id="IPR023828">
    <property type="entry name" value="Peptidase_S8_Ser-AS"/>
</dbReference>
<dbReference type="InterPro" id="IPR036852">
    <property type="entry name" value="Peptidase_S8/S53_dom_sf"/>
</dbReference>
<evidence type="ECO:0000256" key="1">
    <source>
        <dbReference type="ARBA" id="ARBA00004613"/>
    </source>
</evidence>
<evidence type="ECO:0000256" key="8">
    <source>
        <dbReference type="SAM" id="SignalP"/>
    </source>
</evidence>
<name>A0A2M7G6Z1_9BACT</name>
<dbReference type="InterPro" id="IPR022398">
    <property type="entry name" value="Peptidase_S8_His-AS"/>
</dbReference>
<dbReference type="Gene3D" id="3.40.50.200">
    <property type="entry name" value="Peptidase S8/S53 domain"/>
    <property type="match status" value="1"/>
</dbReference>
<evidence type="ECO:0000256" key="3">
    <source>
        <dbReference type="ARBA" id="ARBA00022525"/>
    </source>
</evidence>
<dbReference type="GO" id="GO:0006508">
    <property type="term" value="P:proteolysis"/>
    <property type="evidence" value="ECO:0007669"/>
    <property type="project" value="UniProtKB-KW"/>
</dbReference>
<comment type="caution">
    <text evidence="10">The sequence shown here is derived from an EMBL/GenBank/DDBJ whole genome shotgun (WGS) entry which is preliminary data.</text>
</comment>
<keyword evidence="8" id="KW-0732">Signal</keyword>
<dbReference type="SUPFAM" id="SSF52743">
    <property type="entry name" value="Subtilisin-like"/>
    <property type="match status" value="1"/>
</dbReference>
<accession>A0A2M7G6Z1</accession>
<keyword evidence="6 7" id="KW-0720">Serine protease</keyword>
<proteinExistence type="inferred from homology"/>
<gene>
    <name evidence="10" type="ORF">COW36_07040</name>
</gene>
<dbReference type="InterPro" id="IPR015500">
    <property type="entry name" value="Peptidase_S8_subtilisin-rel"/>
</dbReference>
<evidence type="ECO:0000256" key="4">
    <source>
        <dbReference type="ARBA" id="ARBA00022670"/>
    </source>
</evidence>
<evidence type="ECO:0000256" key="2">
    <source>
        <dbReference type="ARBA" id="ARBA00011073"/>
    </source>
</evidence>
<dbReference type="GO" id="GO:0004252">
    <property type="term" value="F:serine-type endopeptidase activity"/>
    <property type="evidence" value="ECO:0007669"/>
    <property type="project" value="UniProtKB-UniRule"/>
</dbReference>
<feature type="active site" description="Charge relay system" evidence="7">
    <location>
        <position position="234"/>
    </location>
</feature>
<protein>
    <submittedName>
        <fullName evidence="10">Peptidase S8</fullName>
    </submittedName>
</protein>
<keyword evidence="3" id="KW-0964">Secreted</keyword>
<dbReference type="EMBL" id="PFFQ01000019">
    <property type="protein sequence ID" value="PIW17818.1"/>
    <property type="molecule type" value="Genomic_DNA"/>
</dbReference>
<dbReference type="Pfam" id="PF00082">
    <property type="entry name" value="Peptidase_S8"/>
    <property type="match status" value="1"/>
</dbReference>
<evidence type="ECO:0000256" key="5">
    <source>
        <dbReference type="ARBA" id="ARBA00022801"/>
    </source>
</evidence>
<feature type="active site" description="Charge relay system" evidence="7">
    <location>
        <position position="395"/>
    </location>
</feature>
<feature type="chain" id="PRO_5014947931" evidence="8">
    <location>
        <begin position="24"/>
        <end position="460"/>
    </location>
</feature>
<feature type="domain" description="Peptidase S8/S53" evidence="9">
    <location>
        <begin position="193"/>
        <end position="443"/>
    </location>
</feature>
<keyword evidence="4 7" id="KW-0645">Protease</keyword>
<dbReference type="Proteomes" id="UP000231019">
    <property type="component" value="Unassembled WGS sequence"/>
</dbReference>
<dbReference type="PROSITE" id="PS51257">
    <property type="entry name" value="PROKAR_LIPOPROTEIN"/>
    <property type="match status" value="1"/>
</dbReference>
<dbReference type="PANTHER" id="PTHR43806:SF11">
    <property type="entry name" value="CEREVISIN-RELATED"/>
    <property type="match status" value="1"/>
</dbReference>
<evidence type="ECO:0000259" key="9">
    <source>
        <dbReference type="Pfam" id="PF00082"/>
    </source>
</evidence>
<feature type="signal peptide" evidence="8">
    <location>
        <begin position="1"/>
        <end position="23"/>
    </location>
</feature>
<dbReference type="InterPro" id="IPR050131">
    <property type="entry name" value="Peptidase_S8_subtilisin-like"/>
</dbReference>
<dbReference type="InterPro" id="IPR034084">
    <property type="entry name" value="Thermitase-like_dom"/>
</dbReference>
<keyword evidence="5 7" id="KW-0378">Hydrolase</keyword>
<organism evidence="10 11">
    <name type="scientific">bacterium (Candidatus Blackallbacteria) CG17_big_fil_post_rev_8_21_14_2_50_48_46</name>
    <dbReference type="NCBI Taxonomy" id="2014261"/>
    <lineage>
        <taxon>Bacteria</taxon>
        <taxon>Candidatus Blackallbacteria</taxon>
    </lineage>
</organism>
<dbReference type="GO" id="GO:0005576">
    <property type="term" value="C:extracellular region"/>
    <property type="evidence" value="ECO:0007669"/>
    <property type="project" value="UniProtKB-SubCell"/>
</dbReference>
<comment type="subcellular location">
    <subcellularLocation>
        <location evidence="1">Secreted</location>
    </subcellularLocation>
</comment>
<dbReference type="PROSITE" id="PS51892">
    <property type="entry name" value="SUBTILASE"/>
    <property type="match status" value="1"/>
</dbReference>
<feature type="active site" description="Charge relay system" evidence="7">
    <location>
        <position position="201"/>
    </location>
</feature>
<dbReference type="PANTHER" id="PTHR43806">
    <property type="entry name" value="PEPTIDASE S8"/>
    <property type="match status" value="1"/>
</dbReference>
<dbReference type="InterPro" id="IPR000209">
    <property type="entry name" value="Peptidase_S8/S53_dom"/>
</dbReference>
<comment type="similarity">
    <text evidence="2 7">Belongs to the peptidase S8 family.</text>
</comment>
<dbReference type="PROSITE" id="PS00137">
    <property type="entry name" value="SUBTILASE_HIS"/>
    <property type="match status" value="1"/>
</dbReference>
<reference evidence="10 11" key="1">
    <citation type="submission" date="2017-09" db="EMBL/GenBank/DDBJ databases">
        <title>Depth-based differentiation of microbial function through sediment-hosted aquifers and enrichment of novel symbionts in the deep terrestrial subsurface.</title>
        <authorList>
            <person name="Probst A.J."/>
            <person name="Ladd B."/>
            <person name="Jarett J.K."/>
            <person name="Geller-Mcgrath D.E."/>
            <person name="Sieber C.M."/>
            <person name="Emerson J.B."/>
            <person name="Anantharaman K."/>
            <person name="Thomas B.C."/>
            <person name="Malmstrom R."/>
            <person name="Stieglmeier M."/>
            <person name="Klingl A."/>
            <person name="Woyke T."/>
            <person name="Ryan C.M."/>
            <person name="Banfield J.F."/>
        </authorList>
    </citation>
    <scope>NUCLEOTIDE SEQUENCE [LARGE SCALE GENOMIC DNA]</scope>
    <source>
        <strain evidence="10">CG17_big_fil_post_rev_8_21_14_2_50_48_46</strain>
    </source>
</reference>
<evidence type="ECO:0000313" key="11">
    <source>
        <dbReference type="Proteomes" id="UP000231019"/>
    </source>
</evidence>
<dbReference type="AlphaFoldDB" id="A0A2M7G6Z1"/>
<evidence type="ECO:0000256" key="7">
    <source>
        <dbReference type="PROSITE-ProRule" id="PRU01240"/>
    </source>
</evidence>
<sequence length="460" mass="47507">MKNTRLFSAVALTSLAASLVACSSAPLLQGTFNQGPAQVGAQSAARPNMTSTRGAQLKAAAMAGLDHIPGEFIVRMKPGANAMAAFSQGGLRAMNLQAQPVGNPALGINLVRSASIRSAGAQESQTLQSLRSNPAVLYAEPNMIVKLTRPAATEPAPREVAPQAFPNDPMFEKQYAHQKMQSQKGWEIEQGNKDLILSIVDTGVDYKHPDLAAKLLPGYNTVDGNATVEDGNGHGTHCAGIASAITNNGVGVAGVAPNVKILPVQVLSKEGYGSYESVASGIIWAADHGAKVISMSLGGPSSSAVITDAVKHALEKDAMLIAAMGNDGNSSISYPAGVPGVMAVGATDSNDKIARFSQYGKHNSVAAPGVNILSTFPTYQTDMPGISYGSISGTSMATPAVSGLAALVRSKYPQLNSAQVKAHIEATADDLGTPGFDVYYGHGRINVFKALSTAPGAVRR</sequence>